<dbReference type="RefSeq" id="WP_211849983.1">
    <property type="nucleotide sequence ID" value="NZ_JAAEDL010000060.1"/>
</dbReference>
<gene>
    <name evidence="1" type="ORF">GXW74_27165</name>
</gene>
<organism evidence="1 2">
    <name type="scientific">Neoroseomonas eburnea</name>
    <dbReference type="NCBI Taxonomy" id="1346889"/>
    <lineage>
        <taxon>Bacteria</taxon>
        <taxon>Pseudomonadati</taxon>
        <taxon>Pseudomonadota</taxon>
        <taxon>Alphaproteobacteria</taxon>
        <taxon>Acetobacterales</taxon>
        <taxon>Acetobacteraceae</taxon>
        <taxon>Neoroseomonas</taxon>
    </lineage>
</organism>
<comment type="caution">
    <text evidence="1">The sequence shown here is derived from an EMBL/GenBank/DDBJ whole genome shotgun (WGS) entry which is preliminary data.</text>
</comment>
<protein>
    <submittedName>
        <fullName evidence="1">Uncharacterized protein</fullName>
    </submittedName>
</protein>
<sequence>MVSTSSEMLHALTTSTGFHDLEEQRQRLRQRQALRTQILTSGWMWDYICDRIDASPNEGLLNAELLAHGVQPASHIVGGFDGAASPGDWACQIWREPREDWEVPGTDFFNIDLWFAVPVGRPVSYDDRLKPVDDGGEARRRAFKLINRIQARHSDPSDILLDLLVARSLGFRWNAGTKEDDFAFHRFAESNRGLQDRIEVIEVLNDLLAKLSDHDLVAMERVVNGDGPLAGDVARAVGALRSMAK</sequence>
<evidence type="ECO:0000313" key="1">
    <source>
        <dbReference type="EMBL" id="MBR0684175.1"/>
    </source>
</evidence>
<proteinExistence type="predicted"/>
<name>A0A9X9XKD9_9PROT</name>
<keyword evidence="2" id="KW-1185">Reference proteome</keyword>
<dbReference type="Proteomes" id="UP001138709">
    <property type="component" value="Unassembled WGS sequence"/>
</dbReference>
<dbReference type="AlphaFoldDB" id="A0A9X9XKD9"/>
<reference evidence="1" key="1">
    <citation type="submission" date="2020-01" db="EMBL/GenBank/DDBJ databases">
        <authorList>
            <person name="Rat A."/>
        </authorList>
    </citation>
    <scope>NUCLEOTIDE SEQUENCE</scope>
    <source>
        <strain evidence="1">LMG 31228</strain>
    </source>
</reference>
<dbReference type="EMBL" id="JAAEDL010000060">
    <property type="protein sequence ID" value="MBR0684175.1"/>
    <property type="molecule type" value="Genomic_DNA"/>
</dbReference>
<accession>A0A9X9XKD9</accession>
<evidence type="ECO:0000313" key="2">
    <source>
        <dbReference type="Proteomes" id="UP001138709"/>
    </source>
</evidence>
<reference evidence="1" key="2">
    <citation type="journal article" date="2021" name="Syst. Appl. Microbiol.">
        <title>Roseomonas hellenica sp. nov., isolated from roots of wild-growing Alkanna tinctoria.</title>
        <authorList>
            <person name="Rat A."/>
            <person name="Naranjo H.D."/>
            <person name="Lebbe L."/>
            <person name="Cnockaert M."/>
            <person name="Krigas N."/>
            <person name="Grigoriadou K."/>
            <person name="Maloupa E."/>
            <person name="Willems A."/>
        </authorList>
    </citation>
    <scope>NUCLEOTIDE SEQUENCE</scope>
    <source>
        <strain evidence="1">LMG 31228</strain>
    </source>
</reference>